<proteinExistence type="predicted"/>
<gene>
    <name evidence="2" type="ORF">LuPra_04826</name>
</gene>
<dbReference type="Proteomes" id="UP000076079">
    <property type="component" value="Chromosome"/>
</dbReference>
<dbReference type="EMBL" id="CP015136">
    <property type="protein sequence ID" value="AMY11575.1"/>
    <property type="molecule type" value="Genomic_DNA"/>
</dbReference>
<keyword evidence="1" id="KW-0472">Membrane</keyword>
<organism evidence="2 3">
    <name type="scientific">Luteitalea pratensis</name>
    <dbReference type="NCBI Taxonomy" id="1855912"/>
    <lineage>
        <taxon>Bacteria</taxon>
        <taxon>Pseudomonadati</taxon>
        <taxon>Acidobacteriota</taxon>
        <taxon>Vicinamibacteria</taxon>
        <taxon>Vicinamibacterales</taxon>
        <taxon>Vicinamibacteraceae</taxon>
        <taxon>Luteitalea</taxon>
    </lineage>
</organism>
<keyword evidence="3" id="KW-1185">Reference proteome</keyword>
<sequence>MTNAHAPCLVKAVSACRGAALLELLIATCVALATLAIVSTALPPVLDVVRAVPEATDLQQRTRGTESVLADIVSSAGAGADLIGEGPLVHAVPALIPRRVLGSPDPAGTAWADRLSLVHVEARAAQAPLAAAVPAGSPVVLLTWHPACGTHPSCGFHRGDLVIVYAHDGAMVIGTLAGVQGLLLTLDTPPDQALALPATAAAVVTRTLSFDAVRQQLRLAANAAASQPLTDDVVGMRVRYYGTAGAPRWPAVAGTDTCAVLADGTPRLGLLGPVPGPPVELTVAALMDGPWCGAGVWRFDADLLRVKAVRIGLRLQAASPAVRGRASEWFARPGQARWAGQEVRDVELDTFVLAPNLAWTQ</sequence>
<dbReference type="KEGG" id="abac:LuPra_04826"/>
<evidence type="ECO:0000313" key="2">
    <source>
        <dbReference type="EMBL" id="AMY11575.1"/>
    </source>
</evidence>
<feature type="transmembrane region" description="Helical" evidence="1">
    <location>
        <begin position="21"/>
        <end position="42"/>
    </location>
</feature>
<reference evidence="3" key="2">
    <citation type="submission" date="2016-04" db="EMBL/GenBank/DDBJ databases">
        <title>First Complete Genome Sequence of a Subdivision 6 Acidobacterium.</title>
        <authorList>
            <person name="Huang S."/>
            <person name="Vieira S."/>
            <person name="Bunk B."/>
            <person name="Riedel T."/>
            <person name="Sproeer C."/>
            <person name="Overmann J."/>
        </authorList>
    </citation>
    <scope>NUCLEOTIDE SEQUENCE [LARGE SCALE GENOMIC DNA]</scope>
    <source>
        <strain evidence="3">DSM 100886 HEG_-6_39</strain>
    </source>
</reference>
<keyword evidence="1" id="KW-0812">Transmembrane</keyword>
<name>A0A143PSG5_LUTPR</name>
<reference evidence="2 3" key="1">
    <citation type="journal article" date="2016" name="Genome Announc.">
        <title>First Complete Genome Sequence of a Subdivision 6 Acidobacterium Strain.</title>
        <authorList>
            <person name="Huang S."/>
            <person name="Vieira S."/>
            <person name="Bunk B."/>
            <person name="Riedel T."/>
            <person name="Sproer C."/>
            <person name="Overmann J."/>
        </authorList>
    </citation>
    <scope>NUCLEOTIDE SEQUENCE [LARGE SCALE GENOMIC DNA]</scope>
    <source>
        <strain evidence="3">DSM 100886 HEG_-6_39</strain>
    </source>
</reference>
<evidence type="ECO:0000256" key="1">
    <source>
        <dbReference type="SAM" id="Phobius"/>
    </source>
</evidence>
<dbReference type="RefSeq" id="WP_157899612.1">
    <property type="nucleotide sequence ID" value="NZ_CP015136.1"/>
</dbReference>
<keyword evidence="1" id="KW-1133">Transmembrane helix</keyword>
<dbReference type="STRING" id="1855912.LuPra_04826"/>
<protein>
    <submittedName>
        <fullName evidence="2">Tfp pilus assembly protein PilW</fullName>
    </submittedName>
</protein>
<accession>A0A143PSG5</accession>
<evidence type="ECO:0000313" key="3">
    <source>
        <dbReference type="Proteomes" id="UP000076079"/>
    </source>
</evidence>
<dbReference type="AlphaFoldDB" id="A0A143PSG5"/>